<proteinExistence type="inferred from homology"/>
<dbReference type="EC" id="5.6.2.1" evidence="3"/>
<dbReference type="Pfam" id="PF01751">
    <property type="entry name" value="Toprim"/>
    <property type="match status" value="1"/>
</dbReference>
<organism evidence="14 15">
    <name type="scientific">Shinella kummerowiae</name>
    <dbReference type="NCBI Taxonomy" id="417745"/>
    <lineage>
        <taxon>Bacteria</taxon>
        <taxon>Pseudomonadati</taxon>
        <taxon>Pseudomonadota</taxon>
        <taxon>Alphaproteobacteria</taxon>
        <taxon>Hyphomicrobiales</taxon>
        <taxon>Rhizobiaceae</taxon>
        <taxon>Shinella</taxon>
    </lineage>
</organism>
<reference evidence="14 15" key="1">
    <citation type="submission" date="2019-12" db="EMBL/GenBank/DDBJ databases">
        <title>Shinella kummerowiae sp. nov., a symbiotic bacterium isolated from root nodules of the herbal legume Kummerowia stipulacea.</title>
        <authorList>
            <person name="Gao J."/>
        </authorList>
    </citation>
    <scope>NUCLEOTIDE SEQUENCE [LARGE SCALE GENOMIC DNA]</scope>
    <source>
        <strain evidence="14 15">CCBAU 25048</strain>
    </source>
</reference>
<evidence type="ECO:0000256" key="1">
    <source>
        <dbReference type="ARBA" id="ARBA00000213"/>
    </source>
</evidence>
<evidence type="ECO:0000256" key="6">
    <source>
        <dbReference type="ARBA" id="ARBA00023235"/>
    </source>
</evidence>
<dbReference type="InterPro" id="IPR013497">
    <property type="entry name" value="Topo_IA_cen"/>
</dbReference>
<dbReference type="InterPro" id="IPR023405">
    <property type="entry name" value="Topo_IA_core_domain"/>
</dbReference>
<dbReference type="InterPro" id="IPR006171">
    <property type="entry name" value="TOPRIM_dom"/>
</dbReference>
<keyword evidence="6 14" id="KW-0413">Isomerase</keyword>
<dbReference type="GO" id="GO:0003917">
    <property type="term" value="F:DNA topoisomerase type I (single strand cut, ATP-independent) activity"/>
    <property type="evidence" value="ECO:0007669"/>
    <property type="project" value="UniProtKB-EC"/>
</dbReference>
<evidence type="ECO:0000256" key="7">
    <source>
        <dbReference type="ARBA" id="ARBA00030003"/>
    </source>
</evidence>
<dbReference type="SMART" id="SM00437">
    <property type="entry name" value="TOP1Ac"/>
    <property type="match status" value="1"/>
</dbReference>
<dbReference type="PANTHER" id="PTHR11390:SF21">
    <property type="entry name" value="DNA TOPOISOMERASE 3-ALPHA"/>
    <property type="match status" value="1"/>
</dbReference>
<evidence type="ECO:0000256" key="2">
    <source>
        <dbReference type="ARBA" id="ARBA00009446"/>
    </source>
</evidence>
<dbReference type="Pfam" id="PF01131">
    <property type="entry name" value="Topoisom_bac"/>
    <property type="match status" value="1"/>
</dbReference>
<dbReference type="EMBL" id="WUMK01000014">
    <property type="protein sequence ID" value="MXN48973.1"/>
    <property type="molecule type" value="Genomic_DNA"/>
</dbReference>
<comment type="similarity">
    <text evidence="2">Belongs to the type IA topoisomerase family.</text>
</comment>
<dbReference type="AlphaFoldDB" id="A0A6N8SKK9"/>
<feature type="domain" description="Toprim" evidence="12">
    <location>
        <begin position="1"/>
        <end position="143"/>
    </location>
</feature>
<evidence type="ECO:0000256" key="11">
    <source>
        <dbReference type="SAM" id="MobiDB-lite"/>
    </source>
</evidence>
<dbReference type="Gene3D" id="2.70.20.10">
    <property type="entry name" value="Topoisomerase I, domain 3"/>
    <property type="match status" value="1"/>
</dbReference>
<accession>A0A6N8SKK9</accession>
<sequence length="697" mass="75902">MRLFIAEKPELARAIVAGLGGGARREGYFDCGEDRVTWCYGHMLKLLEPEDYDPRYGKWSMDDLPIVHIPWRRKPTEDAGRQAQLKIILALLAAASSVVHAGDPDEEGQLLVDEILAYARCRLPVLRLLINDNNITVVRRQLAALRDNSDFAGLSAAAEARCIGDQLYGFNMTRGYTLAAQARGHQGVVSVGRVQTPILGLVVRRCRENAAHRPVPYFVVEGLFVFGGTRFSARYRCAAGDPVDGEGRLSSADHATRITDAVRGGAAKILSAVTRPNRTPPPLPYNLLKLQIDASRLFGLKPDEVKAITQTLREKHRLITYNRSDCEYLSAEQHGDAPAVLAAIARKAPNLRAAATRADPSVRGRAFNSAKVSAHHAIIPTGSATDSAALREDEQHIYGLIARAYIAQFWPEHRAAQTEVLVAVAGRRFAASATATTAPGWKVLYGDEPIDSIDGSREHGAGDDLRALVEGQAGTCSSATAERTQTRPPALYTMPTLLADLTGVARYIRDSHLRELLVEKDDGKAGEHGGIGTPATRDTIIKALFDRGYLAERGHSIVAAPDGLALHDALPPAATYPDMTAVWHEQQKAILGGAYDVETFVHDLVGHIADEIATLKRNGLDMQKSAPACLVCGKPMRRIQKKRSTGFFWGCSGFAEGCDYTVGDRGGQPDRERPRRGRRQRRRPSGRRTPARPGGTP</sequence>
<dbReference type="Proteomes" id="UP000435802">
    <property type="component" value="Unassembled WGS sequence"/>
</dbReference>
<keyword evidence="4" id="KW-0799">Topoisomerase</keyword>
<feature type="domain" description="Topo IA-type catalytic" evidence="13">
    <location>
        <begin position="151"/>
        <end position="613"/>
    </location>
</feature>
<feature type="region of interest" description="Disordered" evidence="11">
    <location>
        <begin position="662"/>
        <end position="697"/>
    </location>
</feature>
<dbReference type="CDD" id="cd03362">
    <property type="entry name" value="TOPRIM_TopoIA_TopoIII"/>
    <property type="match status" value="1"/>
</dbReference>
<dbReference type="Gene3D" id="1.10.460.10">
    <property type="entry name" value="Topoisomerase I, domain 2"/>
    <property type="match status" value="1"/>
</dbReference>
<evidence type="ECO:0000256" key="9">
    <source>
        <dbReference type="ARBA" id="ARBA00032235"/>
    </source>
</evidence>
<dbReference type="SUPFAM" id="SSF56712">
    <property type="entry name" value="Prokaryotic type I DNA topoisomerase"/>
    <property type="match status" value="1"/>
</dbReference>
<dbReference type="SMART" id="SM00493">
    <property type="entry name" value="TOPRIM"/>
    <property type="match status" value="1"/>
</dbReference>
<feature type="compositionally biased region" description="Basic residues" evidence="11">
    <location>
        <begin position="674"/>
        <end position="690"/>
    </location>
</feature>
<evidence type="ECO:0000256" key="10">
    <source>
        <dbReference type="ARBA" id="ARBA00032877"/>
    </source>
</evidence>
<dbReference type="PROSITE" id="PS52039">
    <property type="entry name" value="TOPO_IA_2"/>
    <property type="match status" value="1"/>
</dbReference>
<dbReference type="RefSeq" id="WP_160862460.1">
    <property type="nucleotide sequence ID" value="NZ_WUMK01000014.1"/>
</dbReference>
<name>A0A6N8SKK9_9HYPH</name>
<evidence type="ECO:0000256" key="4">
    <source>
        <dbReference type="ARBA" id="ARBA00023029"/>
    </source>
</evidence>
<dbReference type="GO" id="GO:0006281">
    <property type="term" value="P:DNA repair"/>
    <property type="evidence" value="ECO:0007669"/>
    <property type="project" value="TreeGrafter"/>
</dbReference>
<dbReference type="GO" id="GO:0006265">
    <property type="term" value="P:DNA topological change"/>
    <property type="evidence" value="ECO:0007669"/>
    <property type="project" value="InterPro"/>
</dbReference>
<evidence type="ECO:0000313" key="14">
    <source>
        <dbReference type="EMBL" id="MXN48973.1"/>
    </source>
</evidence>
<evidence type="ECO:0000256" key="8">
    <source>
        <dbReference type="ARBA" id="ARBA00031985"/>
    </source>
</evidence>
<protein>
    <recommendedName>
        <fullName evidence="3">DNA topoisomerase</fullName>
        <ecNumber evidence="3">5.6.2.1</ecNumber>
    </recommendedName>
    <alternativeName>
        <fullName evidence="10">Omega-protein</fullName>
    </alternativeName>
    <alternativeName>
        <fullName evidence="9">Relaxing enzyme</fullName>
    </alternativeName>
    <alternativeName>
        <fullName evidence="7">Swivelase</fullName>
    </alternativeName>
    <alternativeName>
        <fullName evidence="8">Untwisting enzyme</fullName>
    </alternativeName>
</protein>
<dbReference type="InterPro" id="IPR003602">
    <property type="entry name" value="Topo_IA_DNA-bd_dom"/>
</dbReference>
<keyword evidence="15" id="KW-1185">Reference proteome</keyword>
<evidence type="ECO:0000256" key="5">
    <source>
        <dbReference type="ARBA" id="ARBA00023125"/>
    </source>
</evidence>
<comment type="caution">
    <text evidence="14">The sequence shown here is derived from an EMBL/GenBank/DDBJ whole genome shotgun (WGS) entry which is preliminary data.</text>
</comment>
<dbReference type="PANTHER" id="PTHR11390">
    <property type="entry name" value="PROKARYOTIC DNA TOPOISOMERASE"/>
    <property type="match status" value="1"/>
</dbReference>
<dbReference type="Gene3D" id="1.10.290.10">
    <property type="entry name" value="Topoisomerase I, domain 4"/>
    <property type="match status" value="1"/>
</dbReference>
<evidence type="ECO:0000259" key="12">
    <source>
        <dbReference type="PROSITE" id="PS50880"/>
    </source>
</evidence>
<dbReference type="InterPro" id="IPR034144">
    <property type="entry name" value="TOPRIM_TopoIII"/>
</dbReference>
<dbReference type="GO" id="GO:0003677">
    <property type="term" value="F:DNA binding"/>
    <property type="evidence" value="ECO:0007669"/>
    <property type="project" value="UniProtKB-KW"/>
</dbReference>
<dbReference type="PRINTS" id="PR00417">
    <property type="entry name" value="PRTPISMRASEI"/>
</dbReference>
<evidence type="ECO:0000256" key="3">
    <source>
        <dbReference type="ARBA" id="ARBA00012891"/>
    </source>
</evidence>
<dbReference type="GO" id="GO:0043597">
    <property type="term" value="C:cytoplasmic replication fork"/>
    <property type="evidence" value="ECO:0007669"/>
    <property type="project" value="TreeGrafter"/>
</dbReference>
<dbReference type="InterPro" id="IPR013824">
    <property type="entry name" value="Topo_IA_cen_sub1"/>
</dbReference>
<dbReference type="InterPro" id="IPR013825">
    <property type="entry name" value="Topo_IA_cen_sub2"/>
</dbReference>
<dbReference type="SMART" id="SM00436">
    <property type="entry name" value="TOP1Bc"/>
    <property type="match status" value="1"/>
</dbReference>
<dbReference type="Gene3D" id="3.40.50.140">
    <property type="match status" value="1"/>
</dbReference>
<dbReference type="InterPro" id="IPR003601">
    <property type="entry name" value="Topo_IA_2"/>
</dbReference>
<comment type="catalytic activity">
    <reaction evidence="1">
        <text>ATP-independent breakage of single-stranded DNA, followed by passage and rejoining.</text>
        <dbReference type="EC" id="5.6.2.1"/>
    </reaction>
</comment>
<dbReference type="GO" id="GO:0006310">
    <property type="term" value="P:DNA recombination"/>
    <property type="evidence" value="ECO:0007669"/>
    <property type="project" value="TreeGrafter"/>
</dbReference>
<dbReference type="InterPro" id="IPR013826">
    <property type="entry name" value="Topo_IA_cen_sub3"/>
</dbReference>
<dbReference type="InterPro" id="IPR000380">
    <property type="entry name" value="Topo_IA"/>
</dbReference>
<dbReference type="OrthoDB" id="9803554at2"/>
<gene>
    <name evidence="14" type="ORF">GR138_27610</name>
</gene>
<keyword evidence="5" id="KW-0238">DNA-binding</keyword>
<dbReference type="PROSITE" id="PS50880">
    <property type="entry name" value="TOPRIM"/>
    <property type="match status" value="1"/>
</dbReference>
<evidence type="ECO:0000259" key="13">
    <source>
        <dbReference type="PROSITE" id="PS52039"/>
    </source>
</evidence>
<evidence type="ECO:0000313" key="15">
    <source>
        <dbReference type="Proteomes" id="UP000435802"/>
    </source>
</evidence>